<name>A0A4Y2DY97_ARAVE</name>
<proteinExistence type="predicted"/>
<organism evidence="1 2">
    <name type="scientific">Araneus ventricosus</name>
    <name type="common">Orbweaver spider</name>
    <name type="synonym">Epeira ventricosa</name>
    <dbReference type="NCBI Taxonomy" id="182803"/>
    <lineage>
        <taxon>Eukaryota</taxon>
        <taxon>Metazoa</taxon>
        <taxon>Ecdysozoa</taxon>
        <taxon>Arthropoda</taxon>
        <taxon>Chelicerata</taxon>
        <taxon>Arachnida</taxon>
        <taxon>Araneae</taxon>
        <taxon>Araneomorphae</taxon>
        <taxon>Entelegynae</taxon>
        <taxon>Araneoidea</taxon>
        <taxon>Araneidae</taxon>
        <taxon>Araneus</taxon>
    </lineage>
</organism>
<sequence length="117" mass="12411">MIVSMAVNVLFKILLQSHKKKRRPSSAPHARLQTLVAHLASNDAGRQTKAAAGAATAEVGEEVEEAELAAEFEVLVSLHAFHIIATQAGLPAGAVRGEKEPWLALLSTLGHVNKVSM</sequence>
<accession>A0A4Y2DY97</accession>
<gene>
    <name evidence="1" type="ORF">AVEN_261706_1</name>
</gene>
<dbReference type="Proteomes" id="UP000499080">
    <property type="component" value="Unassembled WGS sequence"/>
</dbReference>
<reference evidence="1 2" key="1">
    <citation type="journal article" date="2019" name="Sci. Rep.">
        <title>Orb-weaving spider Araneus ventricosus genome elucidates the spidroin gene catalogue.</title>
        <authorList>
            <person name="Kono N."/>
            <person name="Nakamura H."/>
            <person name="Ohtoshi R."/>
            <person name="Moran D.A.P."/>
            <person name="Shinohara A."/>
            <person name="Yoshida Y."/>
            <person name="Fujiwara M."/>
            <person name="Mori M."/>
            <person name="Tomita M."/>
            <person name="Arakawa K."/>
        </authorList>
    </citation>
    <scope>NUCLEOTIDE SEQUENCE [LARGE SCALE GENOMIC DNA]</scope>
</reference>
<evidence type="ECO:0000313" key="1">
    <source>
        <dbReference type="EMBL" id="GBM20585.1"/>
    </source>
</evidence>
<comment type="caution">
    <text evidence="1">The sequence shown here is derived from an EMBL/GenBank/DDBJ whole genome shotgun (WGS) entry which is preliminary data.</text>
</comment>
<keyword evidence="2" id="KW-1185">Reference proteome</keyword>
<protein>
    <submittedName>
        <fullName evidence="1">Uncharacterized protein</fullName>
    </submittedName>
</protein>
<evidence type="ECO:0000313" key="2">
    <source>
        <dbReference type="Proteomes" id="UP000499080"/>
    </source>
</evidence>
<dbReference type="AlphaFoldDB" id="A0A4Y2DY97"/>
<dbReference type="EMBL" id="BGPR01000444">
    <property type="protein sequence ID" value="GBM20585.1"/>
    <property type="molecule type" value="Genomic_DNA"/>
</dbReference>